<sequence>MSRVWSEASGGSDFGDSSSSSPLKKPKTDPEPEIPILRRGNWDDPEYKKQRLMFEEQIKKSEGYDVDWSNVTYNLPVLKFEWAASLSGLISNKDLLDLLIETAIELENEETGSNLEFVKYVSANVEGVKGFLFYITLWARDLNSPNQEPKLYQTKVRKFADEISVRDFRLRPTQDLLF</sequence>
<name>A0A087FXI7_ARAAL</name>
<dbReference type="PANTHER" id="PTHR31228">
    <property type="entry name" value="CYSTATIN/MONELLIN SUPERFAMILY PROTEIN"/>
    <property type="match status" value="1"/>
</dbReference>
<accession>A0A087FXI7</accession>
<dbReference type="OrthoDB" id="1103227at2759"/>
<feature type="compositionally biased region" description="Low complexity" evidence="1">
    <location>
        <begin position="9"/>
        <end position="23"/>
    </location>
</feature>
<dbReference type="InterPro" id="IPR006525">
    <property type="entry name" value="Cystatin-related_pln"/>
</dbReference>
<reference evidence="3" key="1">
    <citation type="journal article" date="2015" name="Nat. Plants">
        <title>Genome expansion of Arabis alpina linked with retrotransposition and reduced symmetric DNA methylation.</title>
        <authorList>
            <person name="Willing E.M."/>
            <person name="Rawat V."/>
            <person name="Mandakova T."/>
            <person name="Maumus F."/>
            <person name="James G.V."/>
            <person name="Nordstroem K.J."/>
            <person name="Becker C."/>
            <person name="Warthmann N."/>
            <person name="Chica C."/>
            <person name="Szarzynska B."/>
            <person name="Zytnicki M."/>
            <person name="Albani M.C."/>
            <person name="Kiefer C."/>
            <person name="Bergonzi S."/>
            <person name="Castaings L."/>
            <person name="Mateos J.L."/>
            <person name="Berns M.C."/>
            <person name="Bujdoso N."/>
            <person name="Piofczyk T."/>
            <person name="de Lorenzo L."/>
            <person name="Barrero-Sicilia C."/>
            <person name="Mateos I."/>
            <person name="Piednoel M."/>
            <person name="Hagmann J."/>
            <person name="Chen-Min-Tao R."/>
            <person name="Iglesias-Fernandez R."/>
            <person name="Schuster S.C."/>
            <person name="Alonso-Blanco C."/>
            <person name="Roudier F."/>
            <person name="Carbonero P."/>
            <person name="Paz-Ares J."/>
            <person name="Davis S.J."/>
            <person name="Pecinka A."/>
            <person name="Quesneville H."/>
            <person name="Colot V."/>
            <person name="Lysak M.A."/>
            <person name="Weigel D."/>
            <person name="Coupland G."/>
            <person name="Schneeberger K."/>
        </authorList>
    </citation>
    <scope>NUCLEOTIDE SEQUENCE [LARGE SCALE GENOMIC DNA]</scope>
    <source>
        <strain evidence="3">cv. Pajares</strain>
    </source>
</reference>
<organism evidence="2 3">
    <name type="scientific">Arabis alpina</name>
    <name type="common">Alpine rock-cress</name>
    <dbReference type="NCBI Taxonomy" id="50452"/>
    <lineage>
        <taxon>Eukaryota</taxon>
        <taxon>Viridiplantae</taxon>
        <taxon>Streptophyta</taxon>
        <taxon>Embryophyta</taxon>
        <taxon>Tracheophyta</taxon>
        <taxon>Spermatophyta</taxon>
        <taxon>Magnoliopsida</taxon>
        <taxon>eudicotyledons</taxon>
        <taxon>Gunneridae</taxon>
        <taxon>Pentapetalae</taxon>
        <taxon>rosids</taxon>
        <taxon>malvids</taxon>
        <taxon>Brassicales</taxon>
        <taxon>Brassicaceae</taxon>
        <taxon>Arabideae</taxon>
        <taxon>Arabis</taxon>
    </lineage>
</organism>
<proteinExistence type="predicted"/>
<evidence type="ECO:0000256" key="1">
    <source>
        <dbReference type="SAM" id="MobiDB-lite"/>
    </source>
</evidence>
<dbReference type="NCBIfam" id="TIGR01638">
    <property type="entry name" value="Atha_cystat_rel"/>
    <property type="match status" value="1"/>
</dbReference>
<dbReference type="Proteomes" id="UP000029120">
    <property type="component" value="Unassembled WGS sequence"/>
</dbReference>
<gene>
    <name evidence="2" type="ORF">AALP_AAs44563U000200</name>
</gene>
<dbReference type="Gramene" id="KFK22339">
    <property type="protein sequence ID" value="KFK22339"/>
    <property type="gene ID" value="AALP_AAs44563U000200"/>
</dbReference>
<feature type="region of interest" description="Disordered" evidence="1">
    <location>
        <begin position="1"/>
        <end position="41"/>
    </location>
</feature>
<protein>
    <recommendedName>
        <fullName evidence="4">Cystatin domain-containing protein</fullName>
    </recommendedName>
</protein>
<evidence type="ECO:0000313" key="3">
    <source>
        <dbReference type="Proteomes" id="UP000029120"/>
    </source>
</evidence>
<evidence type="ECO:0000313" key="2">
    <source>
        <dbReference type="EMBL" id="KFK22339.1"/>
    </source>
</evidence>
<keyword evidence="3" id="KW-1185">Reference proteome</keyword>
<dbReference type="InterPro" id="IPR046350">
    <property type="entry name" value="Cystatin_sf"/>
</dbReference>
<dbReference type="AlphaFoldDB" id="A0A087FXI7"/>
<evidence type="ECO:0008006" key="4">
    <source>
        <dbReference type="Google" id="ProtNLM"/>
    </source>
</evidence>
<dbReference type="SUPFAM" id="SSF54403">
    <property type="entry name" value="Cystatin/monellin"/>
    <property type="match status" value="1"/>
</dbReference>
<dbReference type="EMBL" id="KL990298">
    <property type="protein sequence ID" value="KFK22339.1"/>
    <property type="molecule type" value="Genomic_DNA"/>
</dbReference>
<dbReference type="Gene3D" id="3.10.450.10">
    <property type="match status" value="1"/>
</dbReference>
<dbReference type="PANTHER" id="PTHR31228:SF25">
    <property type="entry name" value="CYSTATIN-LIKE PROTEIN-RELATED"/>
    <property type="match status" value="1"/>
</dbReference>
<dbReference type="OMA" id="YITLWAR"/>